<dbReference type="RefSeq" id="WP_305170875.1">
    <property type="nucleotide sequence ID" value="NZ_JAUUUU010000005.1"/>
</dbReference>
<comment type="caution">
    <text evidence="1">The sequence shown here is derived from an EMBL/GenBank/DDBJ whole genome shotgun (WGS) entry which is preliminary data.</text>
</comment>
<accession>A0AAW8B3R1</accession>
<gene>
    <name evidence="1" type="ORF">Q8A57_09545</name>
</gene>
<reference evidence="1" key="2">
    <citation type="submission" date="2023-08" db="EMBL/GenBank/DDBJ databases">
        <authorList>
            <person name="Luo J."/>
        </authorList>
    </citation>
    <scope>NUCLEOTIDE SEQUENCE</scope>
    <source>
        <strain evidence="1">DSM 25064</strain>
    </source>
</reference>
<sequence>MSLSLFEIVILPDGDIALQRTDDDSPLIRISFSDDAEAFLESAKVDVAKVMIDAGIEVFEELGAENMKLESPRIDKDRVLH</sequence>
<reference evidence="1" key="1">
    <citation type="journal article" date="2010" name="Int. J. Syst. Evol. Microbiol.">
        <title>Porticoccus litoralis gen. nov., sp. nov., a gammaproteobacterium isolated from the Yellow Sea.</title>
        <authorList>
            <person name="Oh H.M."/>
            <person name="Kim H."/>
            <person name="Kim K.M."/>
            <person name="Min G.S."/>
            <person name="Cho J.C."/>
        </authorList>
    </citation>
    <scope>NUCLEOTIDE SEQUENCE</scope>
    <source>
        <strain evidence="1">DSM 25064</strain>
    </source>
</reference>
<name>A0AAW8B3R1_9GAMM</name>
<keyword evidence="2" id="KW-1185">Reference proteome</keyword>
<dbReference type="Proteomes" id="UP001178354">
    <property type="component" value="Unassembled WGS sequence"/>
</dbReference>
<evidence type="ECO:0000313" key="2">
    <source>
        <dbReference type="Proteomes" id="UP001178354"/>
    </source>
</evidence>
<dbReference type="AlphaFoldDB" id="A0AAW8B3R1"/>
<dbReference type="EMBL" id="JAUUUU010000005">
    <property type="protein sequence ID" value="MDP1521211.1"/>
    <property type="molecule type" value="Genomic_DNA"/>
</dbReference>
<evidence type="ECO:0000313" key="1">
    <source>
        <dbReference type="EMBL" id="MDP1521211.1"/>
    </source>
</evidence>
<protein>
    <submittedName>
        <fullName evidence="1">Uncharacterized protein</fullName>
    </submittedName>
</protein>
<proteinExistence type="predicted"/>
<organism evidence="1 2">
    <name type="scientific">Porticoccus litoralis</name>
    <dbReference type="NCBI Taxonomy" id="434086"/>
    <lineage>
        <taxon>Bacteria</taxon>
        <taxon>Pseudomonadati</taxon>
        <taxon>Pseudomonadota</taxon>
        <taxon>Gammaproteobacteria</taxon>
        <taxon>Cellvibrionales</taxon>
        <taxon>Porticoccaceae</taxon>
        <taxon>Porticoccus</taxon>
    </lineage>
</organism>